<feature type="domain" description="GIY-YIG" evidence="1">
    <location>
        <begin position="14"/>
        <end position="49"/>
    </location>
</feature>
<geneLocation type="mitochondrion" evidence="2"/>
<organism evidence="2">
    <name type="scientific">Phaeosphaeria nodorum (strain SN15 / ATCC MYA-4574 / FGSC 10173)</name>
    <name type="common">Glume blotch fungus</name>
    <name type="synonym">Parastagonospora nodorum</name>
    <dbReference type="NCBI Taxonomy" id="321614"/>
    <lineage>
        <taxon>Eukaryota</taxon>
        <taxon>Fungi</taxon>
        <taxon>Dikarya</taxon>
        <taxon>Ascomycota</taxon>
        <taxon>Pezizomycotina</taxon>
        <taxon>Dothideomycetes</taxon>
        <taxon>Pleosporomycetidae</taxon>
        <taxon>Pleosporales</taxon>
        <taxon>Pleosporineae</taxon>
        <taxon>Phaeosphaeriaceae</taxon>
        <taxon>Parastagonospora</taxon>
    </lineage>
</organism>
<keyword evidence="2" id="KW-0378">Hydrolase</keyword>
<evidence type="ECO:0000259" key="1">
    <source>
        <dbReference type="PROSITE" id="PS50164"/>
    </source>
</evidence>
<name>A7UG10_PHANO</name>
<sequence>MFSKRDLPFFLDKNFRGIYSFLNKVNGKQYIGSAKDLCLRLNEHLSNRK</sequence>
<keyword evidence="2" id="KW-0496">Mitochondrion</keyword>
<keyword evidence="2" id="KW-0540">Nuclease</keyword>
<dbReference type="InterPro" id="IPR035901">
    <property type="entry name" value="GIY-YIG_endonuc_sf"/>
</dbReference>
<dbReference type="AlphaFoldDB" id="A7UG10"/>
<dbReference type="PROSITE" id="PS50164">
    <property type="entry name" value="GIY_YIG"/>
    <property type="match status" value="1"/>
</dbReference>
<dbReference type="SUPFAM" id="SSF82771">
    <property type="entry name" value="GIY-YIG endonuclease"/>
    <property type="match status" value="1"/>
</dbReference>
<proteinExistence type="predicted"/>
<dbReference type="InterPro" id="IPR000305">
    <property type="entry name" value="GIY-YIG_endonuc"/>
</dbReference>
<dbReference type="InParanoid" id="A7UG10"/>
<protein>
    <submittedName>
        <fullName evidence="2">Truncated GIY-YIG endonuclease</fullName>
    </submittedName>
</protein>
<dbReference type="GO" id="GO:0004519">
    <property type="term" value="F:endonuclease activity"/>
    <property type="evidence" value="ECO:0007669"/>
    <property type="project" value="UniProtKB-KW"/>
</dbReference>
<dbReference type="EMBL" id="EU053989">
    <property type="protein sequence ID" value="ABU49444.1"/>
    <property type="molecule type" value="Genomic_DNA"/>
</dbReference>
<accession>A7UG10</accession>
<reference evidence="2" key="2">
    <citation type="submission" date="2008-01" db="EMBL/GenBank/DDBJ databases">
        <title>WGS sequencing and annotation of the Phaeosphaeria nodorum SN15 genome.</title>
        <authorList>
            <consortium name="The Broad Institute Genome Sequencing Platform"/>
            <person name="Birren B."/>
            <person name="Lander E."/>
            <person name="Galagan J."/>
            <person name="Devon K."/>
            <person name="Nusbaum C."/>
            <person name="Jaffe D."/>
            <person name="Butler J."/>
            <person name="Alvarez P."/>
            <person name="Gnerre S."/>
            <person name="Grabherr M."/>
            <person name="Kleber M."/>
            <person name="Mauceli E."/>
            <person name="Brockman W."/>
            <person name="Rounsley S."/>
            <person name="Young S."/>
            <person name="LaButti K."/>
            <person name="Pushparaj V."/>
            <person name="DeCaprio D."/>
            <person name="Crawford M."/>
            <person name="Koehrsen M."/>
            <person name="Engels R."/>
            <person name="Montgomery P."/>
            <person name="Pearson M."/>
            <person name="Howarth C."/>
            <person name="Kodira C."/>
            <person name="Zeng Q."/>
            <person name="Yandava C."/>
            <person name="Alvarado L."/>
            <person name="Oleary S."/>
            <person name="Oliver R.O."/>
            <person name="Solomon P."/>
        </authorList>
    </citation>
    <scope>NUCLEOTIDE SEQUENCE</scope>
    <source>
        <strain evidence="2">SN15</strain>
    </source>
</reference>
<gene>
    <name evidence="2" type="primary">nad1</name>
</gene>
<reference evidence="2" key="1">
    <citation type="journal article" date="2007" name="Plant Cell">
        <title>Dothideomycete-plant interactions illuminated by genome sequencing and EST analysis of the wheat pathogen Stagonospora nodorum.</title>
        <authorList>
            <person name="Hane J.K."/>
            <person name="Lowe R.G."/>
            <person name="Solomon P.S."/>
            <person name="Tan K.C."/>
            <person name="Schoch C.L."/>
            <person name="Spatafora J.W."/>
            <person name="Crous P.W."/>
            <person name="Kodira C."/>
            <person name="Birren B.W."/>
            <person name="Galagan J.E."/>
            <person name="Torriani S.F."/>
            <person name="McDonald B.A."/>
            <person name="Oliver R.P."/>
        </authorList>
    </citation>
    <scope>NUCLEOTIDE SEQUENCE [LARGE SCALE GENOMIC DNA]</scope>
    <source>
        <strain evidence="2">SN15</strain>
        <strain>SN15 / ATCC MYA-4574 / FGSC 10173</strain>
    </source>
</reference>
<dbReference type="RefSeq" id="YP_001427400.1">
    <property type="nucleotide sequence ID" value="NC_009746.1"/>
</dbReference>
<dbReference type="Pfam" id="PF01541">
    <property type="entry name" value="GIY-YIG"/>
    <property type="match status" value="1"/>
</dbReference>
<keyword evidence="2" id="KW-0255">Endonuclease</keyword>
<dbReference type="HOGENOM" id="CLU_3143586_0_0_1"/>
<dbReference type="GeneID" id="5522522"/>
<evidence type="ECO:0000313" key="2">
    <source>
        <dbReference type="EMBL" id="ABU49444.1"/>
    </source>
</evidence>
<dbReference type="Gene3D" id="3.40.1440.10">
    <property type="entry name" value="GIY-YIG endonuclease"/>
    <property type="match status" value="1"/>
</dbReference>